<dbReference type="RefSeq" id="WP_122237951.1">
    <property type="nucleotide sequence ID" value="NZ_RDQM01000005.1"/>
</dbReference>
<dbReference type="Pfam" id="PF01926">
    <property type="entry name" value="MMR_HSR1"/>
    <property type="match status" value="1"/>
</dbReference>
<dbReference type="Proteomes" id="UP000267521">
    <property type="component" value="Unassembled WGS sequence"/>
</dbReference>
<evidence type="ECO:0000259" key="1">
    <source>
        <dbReference type="Pfam" id="PF01926"/>
    </source>
</evidence>
<organism evidence="2 3">
    <name type="scientific">Allofranklinella schreckenbergeri</name>
    <dbReference type="NCBI Taxonomy" id="1076744"/>
    <lineage>
        <taxon>Bacteria</taxon>
        <taxon>Pseudomonadati</taxon>
        <taxon>Pseudomonadota</taxon>
        <taxon>Betaproteobacteria</taxon>
        <taxon>Burkholderiales</taxon>
        <taxon>Comamonadaceae</taxon>
        <taxon>Allofranklinella</taxon>
    </lineage>
</organism>
<dbReference type="AlphaFoldDB" id="A0A3M6Q7N3"/>
<dbReference type="EMBL" id="RDQM01000005">
    <property type="protein sequence ID" value="RMW99173.1"/>
    <property type="molecule type" value="Genomic_DNA"/>
</dbReference>
<accession>A0A3M6Q7N3</accession>
<dbReference type="InterPro" id="IPR006073">
    <property type="entry name" value="GTP-bd"/>
</dbReference>
<gene>
    <name evidence="2" type="ORF">EBQ26_05125</name>
</gene>
<dbReference type="SUPFAM" id="SSF52540">
    <property type="entry name" value="P-loop containing nucleoside triphosphate hydrolases"/>
    <property type="match status" value="1"/>
</dbReference>
<protein>
    <submittedName>
        <fullName evidence="2">GTP-binding protein</fullName>
    </submittedName>
</protein>
<comment type="caution">
    <text evidence="2">The sequence shown here is derived from an EMBL/GenBank/DDBJ whole genome shotgun (WGS) entry which is preliminary data.</text>
</comment>
<sequence length="336" mass="37922">MKMNSNSKIFEELKKRAQGNELSLRALREAYEKIKNTKINLLLVGGSGVGKSSTINAIFDMEKAKVGKGTVPETSEINRYELDNMVIWDTPGLGDSNQKDGSHKRKIINKLRERDENGNFLIDLVLLIVDGGTKDYDSTYNLIRNVVAPSIEGGKKECENRLLVAINKADSAMDRKNIWDDENNRPTEKLKNFLDEKVKTTKERIKESTSDIYDGGLDIECIYYSAGYEDEDGSQEPYNLAKLLNFILDKIPAKKRISVANDISQKKGNFSSNDQGTNYEKSIEDSFLHSFVENLKDVIVKASENAKEITSSLAIVLPIVKEGIVWVFNYFDKNKK</sequence>
<dbReference type="Gene3D" id="3.40.50.300">
    <property type="entry name" value="P-loop containing nucleotide triphosphate hydrolases"/>
    <property type="match status" value="1"/>
</dbReference>
<dbReference type="GO" id="GO:0005525">
    <property type="term" value="F:GTP binding"/>
    <property type="evidence" value="ECO:0007669"/>
    <property type="project" value="InterPro"/>
</dbReference>
<evidence type="ECO:0000313" key="2">
    <source>
        <dbReference type="EMBL" id="RMW99173.1"/>
    </source>
</evidence>
<feature type="domain" description="G" evidence="1">
    <location>
        <begin position="42"/>
        <end position="141"/>
    </location>
</feature>
<reference evidence="2 3" key="1">
    <citation type="submission" date="2018-10" db="EMBL/GenBank/DDBJ databases">
        <title>Comamonadaceae CDC group NO-1 genome sequencing and assembly.</title>
        <authorList>
            <person name="Bernier A.-M."/>
            <person name="Bernard K."/>
        </authorList>
    </citation>
    <scope>NUCLEOTIDE SEQUENCE [LARGE SCALE GENOMIC DNA]</scope>
    <source>
        <strain evidence="2 3">NML970147</strain>
    </source>
</reference>
<evidence type="ECO:0000313" key="3">
    <source>
        <dbReference type="Proteomes" id="UP000267521"/>
    </source>
</evidence>
<name>A0A3M6Q7N3_9BURK</name>
<proteinExistence type="predicted"/>
<dbReference type="InterPro" id="IPR027417">
    <property type="entry name" value="P-loop_NTPase"/>
</dbReference>